<dbReference type="PANTHER" id="PTHR37397:SF1">
    <property type="entry name" value="LTD DOMAIN-CONTAINING PROTEIN"/>
    <property type="match status" value="1"/>
</dbReference>
<feature type="domain" description="LTD" evidence="3">
    <location>
        <begin position="852"/>
        <end position="967"/>
    </location>
</feature>
<evidence type="ECO:0000313" key="4">
    <source>
        <dbReference type="EMBL" id="OIO19859.1"/>
    </source>
</evidence>
<dbReference type="PROSITE" id="PS50093">
    <property type="entry name" value="PKD"/>
    <property type="match status" value="2"/>
</dbReference>
<comment type="caution">
    <text evidence="4">The sequence shown here is derived from an EMBL/GenBank/DDBJ whole genome shotgun (WGS) entry which is preliminary data.</text>
</comment>
<evidence type="ECO:0000259" key="2">
    <source>
        <dbReference type="PROSITE" id="PS50093"/>
    </source>
</evidence>
<evidence type="ECO:0008006" key="6">
    <source>
        <dbReference type="Google" id="ProtNLM"/>
    </source>
</evidence>
<dbReference type="EMBL" id="MNVC01000015">
    <property type="protein sequence ID" value="OIO19859.1"/>
    <property type="molecule type" value="Genomic_DNA"/>
</dbReference>
<reference evidence="4 5" key="1">
    <citation type="journal article" date="2016" name="Environ. Microbiol.">
        <title>Genomic resolution of a cold subsurface aquifer community provides metabolic insights for novel microbes adapted to high CO concentrations.</title>
        <authorList>
            <person name="Probst A.J."/>
            <person name="Castelle C.J."/>
            <person name="Singh A."/>
            <person name="Brown C.T."/>
            <person name="Anantharaman K."/>
            <person name="Sharon I."/>
            <person name="Hug L.A."/>
            <person name="Burstein D."/>
            <person name="Emerson J.B."/>
            <person name="Thomas B.C."/>
            <person name="Banfield J.F."/>
        </authorList>
    </citation>
    <scope>NUCLEOTIDE SEQUENCE [LARGE SCALE GENOMIC DNA]</scope>
    <source>
        <strain evidence="4">CG1_02_32_51</strain>
    </source>
</reference>
<organism evidence="4 5">
    <name type="scientific">Candidatus Magasanikbacteria bacterium CG1_02_32_51</name>
    <dbReference type="NCBI Taxonomy" id="1805238"/>
    <lineage>
        <taxon>Bacteria</taxon>
        <taxon>Candidatus Magasanikiibacteriota</taxon>
    </lineage>
</organism>
<keyword evidence="1" id="KW-0472">Membrane</keyword>
<gene>
    <name evidence="4" type="ORF">AUJ23_01495</name>
</gene>
<dbReference type="InterPro" id="IPR000601">
    <property type="entry name" value="PKD_dom"/>
</dbReference>
<dbReference type="InterPro" id="IPR035986">
    <property type="entry name" value="PKD_dom_sf"/>
</dbReference>
<dbReference type="Gene3D" id="2.60.40.10">
    <property type="entry name" value="Immunoglobulins"/>
    <property type="match status" value="2"/>
</dbReference>
<dbReference type="InterPro" id="IPR022409">
    <property type="entry name" value="PKD/Chitinase_dom"/>
</dbReference>
<accession>A0A1J4U994</accession>
<feature type="domain" description="LTD" evidence="3">
    <location>
        <begin position="631"/>
        <end position="729"/>
    </location>
</feature>
<dbReference type="SUPFAM" id="SSF74853">
    <property type="entry name" value="Lamin A/C globular tail domain"/>
    <property type="match status" value="5"/>
</dbReference>
<dbReference type="SMART" id="SM00089">
    <property type="entry name" value="PKD"/>
    <property type="match status" value="2"/>
</dbReference>
<dbReference type="InterPro" id="IPR036415">
    <property type="entry name" value="Lamin_tail_dom_sf"/>
</dbReference>
<dbReference type="PROSITE" id="PS51841">
    <property type="entry name" value="LTD"/>
    <property type="match status" value="5"/>
</dbReference>
<dbReference type="SUPFAM" id="SSF49299">
    <property type="entry name" value="PKD domain"/>
    <property type="match status" value="2"/>
</dbReference>
<name>A0A1J4U994_9BACT</name>
<dbReference type="AlphaFoldDB" id="A0A1J4U994"/>
<dbReference type="Gene3D" id="2.60.40.1260">
    <property type="entry name" value="Lamin Tail domain"/>
    <property type="match status" value="4"/>
</dbReference>
<protein>
    <recommendedName>
        <fullName evidence="6">PKD domain-containing protein</fullName>
    </recommendedName>
</protein>
<evidence type="ECO:0000259" key="3">
    <source>
        <dbReference type="PROSITE" id="PS51841"/>
    </source>
</evidence>
<dbReference type="CDD" id="cd00146">
    <property type="entry name" value="PKD"/>
    <property type="match status" value="2"/>
</dbReference>
<dbReference type="PANTHER" id="PTHR37397">
    <property type="entry name" value="SI:CH211-183D21.1"/>
    <property type="match status" value="1"/>
</dbReference>
<dbReference type="STRING" id="1805238.AUJ23_01495"/>
<dbReference type="Pfam" id="PF00932">
    <property type="entry name" value="LTD"/>
    <property type="match status" value="5"/>
</dbReference>
<feature type="domain" description="PKD" evidence="2">
    <location>
        <begin position="765"/>
        <end position="832"/>
    </location>
</feature>
<dbReference type="InterPro" id="IPR001322">
    <property type="entry name" value="Lamin_tail_dom"/>
</dbReference>
<keyword evidence="1" id="KW-1133">Transmembrane helix</keyword>
<evidence type="ECO:0000313" key="5">
    <source>
        <dbReference type="Proteomes" id="UP000181941"/>
    </source>
</evidence>
<dbReference type="Pfam" id="PF18911">
    <property type="entry name" value="PKD_4"/>
    <property type="match status" value="2"/>
</dbReference>
<feature type="domain" description="LTD" evidence="3">
    <location>
        <begin position="30"/>
        <end position="175"/>
    </location>
</feature>
<feature type="domain" description="LTD" evidence="3">
    <location>
        <begin position="288"/>
        <end position="399"/>
    </location>
</feature>
<sequence length="1255" mass="138983">MKKICLLGLGFFVSVLLALFMSVFLFKNFVHSANEDIVITEICPTGCADNGFQWIEIYNKGSKDVDLSGWKFWEATTNHTLATSSRSIQQTFVLASHSYAVIAQNDLNFFQVYPDFSALVLDSSWSVLNKSGEEIGLKISNGDNDFIEKFIYLGIQNNHSLERKDLEISSTELTNWQENPNDNSVGQKNYWSVANNDDENQNIDPVAEILTSKMEFEVDEEINFDGSQSVDSDGEIIKYEWFLNNNVLATSSIFFYSFQDIGQYNIKLQVTDDKGGIGNDSLDLEIVTKTTTSTTSTGTENNYLGIVINEFVSDPVLDNKEWVEIYNNSTTTVNLQDWELHEGDKTSTSTKKILSLDNILETNSFLVVTINSSKLNNDGDLIALYDNLGNLVDVVRYGNWIDTLDENIADNAPDTSDPNAVARIVDGQNTGNNKNDFAVTTQPTPGEPNVIKAVVTAPPKSGGGGNGSSQTSSKVYNPRDLVINEMVSDPSDGEEEFVELFNNTTETVDLTNWKLSDGSEADTVLDGEIDAKNFYVVEKPKGSLNNAGDLVLLTDPSDKEIDKIVYGTWDDGNIYDNAPMASDPYSLIRKVDGQDANNDYYDFVITDTITKNAKNIFSMSGEDKNINDNIVLQTNVIINEVFPNPAGSDIDDEFIEIFNNGKETVDLKDWQLSDSTKKKYTIKQGILKSGDYIVFKRSMTDIALNNTGGDEVKLFSSNGSIVDLVSYPGGVLEKQSYVRQEDNIWVWTTKVTSGTKNILEGKSSSPIVVIDTDTEVAVNEWVTFDASDTVSPDGKKLSFNWDFADGTDDNGASVEHKFGQEGVYSVTLIVDDGTNKSEKQIVVTAKLSSDFVGGYNGISNVSVLNISEVLANPVGSDTTEFVELFNPSDEDLDISGLKLDDEEGGSKAYTFPDKTIIKTKEYKVFGRQDIKLAFNNTSDSVRILYPDGTILTEIRFDDVVEGASYVRNSEGIWVWTSSPTPGEENFINENTKVKGIKIIKSKSNSIKPVINTTLEKVRDEDLGDLVSVTGTVAVEPGVLGTQFFYIINQNAGVQVYMYSKDFPKLQIGDEIEITGEITETSGETRIKLKEKKDIKILGHVDLPQGKFLELENIGEAYEGSLLVASGEITEIKSSYMYIDDGTEEIKVYFKAGAGIRKDVFQEGDLVRVTGLLHQTKTEYQLLPRMPNDIMKTGVTEDFITKQEQAKEQDSADMVEKYLVATAGGVTAIFFGLFAKSSGGVFLEKLKKFWKKIFRK</sequence>
<evidence type="ECO:0000256" key="1">
    <source>
        <dbReference type="SAM" id="Phobius"/>
    </source>
</evidence>
<feature type="transmembrane region" description="Helical" evidence="1">
    <location>
        <begin position="1217"/>
        <end position="1242"/>
    </location>
</feature>
<keyword evidence="1" id="KW-0812">Transmembrane</keyword>
<feature type="domain" description="PKD" evidence="2">
    <location>
        <begin position="205"/>
        <end position="293"/>
    </location>
</feature>
<feature type="domain" description="LTD" evidence="3">
    <location>
        <begin position="466"/>
        <end position="568"/>
    </location>
</feature>
<dbReference type="Proteomes" id="UP000181941">
    <property type="component" value="Unassembled WGS sequence"/>
</dbReference>
<dbReference type="InterPro" id="IPR013783">
    <property type="entry name" value="Ig-like_fold"/>
</dbReference>
<proteinExistence type="predicted"/>